<dbReference type="EMBL" id="BGPR01000165">
    <property type="protein sequence ID" value="GBM01150.1"/>
    <property type="molecule type" value="Genomic_DNA"/>
</dbReference>
<reference evidence="1 2" key="1">
    <citation type="journal article" date="2019" name="Sci. Rep.">
        <title>Orb-weaving spider Araneus ventricosus genome elucidates the spidroin gene catalogue.</title>
        <authorList>
            <person name="Kono N."/>
            <person name="Nakamura H."/>
            <person name="Ohtoshi R."/>
            <person name="Moran D.A.P."/>
            <person name="Shinohara A."/>
            <person name="Yoshida Y."/>
            <person name="Fujiwara M."/>
            <person name="Mori M."/>
            <person name="Tomita M."/>
            <person name="Arakawa K."/>
        </authorList>
    </citation>
    <scope>NUCLEOTIDE SEQUENCE [LARGE SCALE GENOMIC DNA]</scope>
</reference>
<dbReference type="Proteomes" id="UP000499080">
    <property type="component" value="Unassembled WGS sequence"/>
</dbReference>
<gene>
    <name evidence="1" type="ORF">AVEN_27248_1</name>
</gene>
<proteinExistence type="predicted"/>
<organism evidence="1 2">
    <name type="scientific">Araneus ventricosus</name>
    <name type="common">Orbweaver spider</name>
    <name type="synonym">Epeira ventricosa</name>
    <dbReference type="NCBI Taxonomy" id="182803"/>
    <lineage>
        <taxon>Eukaryota</taxon>
        <taxon>Metazoa</taxon>
        <taxon>Ecdysozoa</taxon>
        <taxon>Arthropoda</taxon>
        <taxon>Chelicerata</taxon>
        <taxon>Arachnida</taxon>
        <taxon>Araneae</taxon>
        <taxon>Araneomorphae</taxon>
        <taxon>Entelegynae</taxon>
        <taxon>Araneoidea</taxon>
        <taxon>Araneidae</taxon>
        <taxon>Araneus</taxon>
    </lineage>
</organism>
<name>A0A4Y2CAD0_ARAVE</name>
<sequence length="90" mass="10380">MFNGSVNNLTNEDIGGLIRFLTLLIVKESIYKLRNMQRMVESVFWSSLYLKADPKKLGRQGLLNGLNERNVQTLRLNVQSRTVLRKGEEL</sequence>
<evidence type="ECO:0000313" key="2">
    <source>
        <dbReference type="Proteomes" id="UP000499080"/>
    </source>
</evidence>
<dbReference type="AlphaFoldDB" id="A0A4Y2CAD0"/>
<comment type="caution">
    <text evidence="1">The sequence shown here is derived from an EMBL/GenBank/DDBJ whole genome shotgun (WGS) entry which is preliminary data.</text>
</comment>
<evidence type="ECO:0000313" key="1">
    <source>
        <dbReference type="EMBL" id="GBM01150.1"/>
    </source>
</evidence>
<protein>
    <submittedName>
        <fullName evidence="1">Uncharacterized protein</fullName>
    </submittedName>
</protein>
<accession>A0A4Y2CAD0</accession>
<keyword evidence="2" id="KW-1185">Reference proteome</keyword>